<dbReference type="Proteomes" id="UP000245657">
    <property type="component" value="Unassembled WGS sequence"/>
</dbReference>
<comment type="caution">
    <text evidence="1">The sequence shown here is derived from an EMBL/GenBank/DDBJ whole genome shotgun (WGS) entry which is preliminary data.</text>
</comment>
<protein>
    <recommendedName>
        <fullName evidence="3">PEGA domain-containing protein</fullName>
    </recommendedName>
</protein>
<evidence type="ECO:0008006" key="3">
    <source>
        <dbReference type="Google" id="ProtNLM"/>
    </source>
</evidence>
<keyword evidence="2" id="KW-1185">Reference proteome</keyword>
<dbReference type="EMBL" id="QGMY01000007">
    <property type="protein sequence ID" value="PWR71988.1"/>
    <property type="molecule type" value="Genomic_DNA"/>
</dbReference>
<reference evidence="1 2" key="1">
    <citation type="submission" date="2018-05" db="EMBL/GenBank/DDBJ databases">
        <title>Draft genome of Methanospirillum lacunae Ki8-1.</title>
        <authorList>
            <person name="Dueholm M.S."/>
            <person name="Nielsen P.H."/>
            <person name="Bakmann L.F."/>
            <person name="Otzen D.E."/>
        </authorList>
    </citation>
    <scope>NUCLEOTIDE SEQUENCE [LARGE SCALE GENOMIC DNA]</scope>
    <source>
        <strain evidence="1 2">Ki8-1</strain>
    </source>
</reference>
<evidence type="ECO:0000313" key="2">
    <source>
        <dbReference type="Proteomes" id="UP000245657"/>
    </source>
</evidence>
<evidence type="ECO:0000313" key="1">
    <source>
        <dbReference type="EMBL" id="PWR71988.1"/>
    </source>
</evidence>
<organism evidence="1 2">
    <name type="scientific">Methanospirillum lacunae</name>
    <dbReference type="NCBI Taxonomy" id="668570"/>
    <lineage>
        <taxon>Archaea</taxon>
        <taxon>Methanobacteriati</taxon>
        <taxon>Methanobacteriota</taxon>
        <taxon>Stenosarchaea group</taxon>
        <taxon>Methanomicrobia</taxon>
        <taxon>Methanomicrobiales</taxon>
        <taxon>Methanospirillaceae</taxon>
        <taxon>Methanospirillum</taxon>
    </lineage>
</organism>
<sequence>MICIVLLIVACGFSAVTASTSSNVIGGDRGWYAFHCHADGTEISLDNDVKGVITDGELSVPIYTTGTPYKSYTATYDRDGYHQSVTRPLTEVPGKGETVDIYVDINPVPTPQPTRVPKPVGGDQGWYYVYCNVPGATVSFDAEVKGTISGNVLVVPVYTTGTPYSTITVSASDYVTVTEPIEQHPGKGETVDLYITLNRENDIPMTG</sequence>
<accession>A0A2V2N670</accession>
<name>A0A2V2N670_9EURY</name>
<dbReference type="AlphaFoldDB" id="A0A2V2N670"/>
<proteinExistence type="predicted"/>
<gene>
    <name evidence="1" type="ORF">DK846_08310</name>
</gene>